<name>A0AAV9QLJ3_9PEZI</name>
<proteinExistence type="predicted"/>
<organism evidence="2 3">
    <name type="scientific">Vermiconidia calcicola</name>
    <dbReference type="NCBI Taxonomy" id="1690605"/>
    <lineage>
        <taxon>Eukaryota</taxon>
        <taxon>Fungi</taxon>
        <taxon>Dikarya</taxon>
        <taxon>Ascomycota</taxon>
        <taxon>Pezizomycotina</taxon>
        <taxon>Dothideomycetes</taxon>
        <taxon>Dothideomycetidae</taxon>
        <taxon>Mycosphaerellales</taxon>
        <taxon>Extremaceae</taxon>
        <taxon>Vermiconidia</taxon>
    </lineage>
</organism>
<evidence type="ECO:0000256" key="1">
    <source>
        <dbReference type="SAM" id="MobiDB-lite"/>
    </source>
</evidence>
<feature type="region of interest" description="Disordered" evidence="1">
    <location>
        <begin position="393"/>
        <end position="463"/>
    </location>
</feature>
<dbReference type="AlphaFoldDB" id="A0AAV9QLJ3"/>
<evidence type="ECO:0000313" key="2">
    <source>
        <dbReference type="EMBL" id="KAK5544062.1"/>
    </source>
</evidence>
<comment type="caution">
    <text evidence="2">The sequence shown here is derived from an EMBL/GenBank/DDBJ whole genome shotgun (WGS) entry which is preliminary data.</text>
</comment>
<evidence type="ECO:0000313" key="3">
    <source>
        <dbReference type="Proteomes" id="UP001345827"/>
    </source>
</evidence>
<feature type="compositionally biased region" description="Low complexity" evidence="1">
    <location>
        <begin position="401"/>
        <end position="436"/>
    </location>
</feature>
<keyword evidence="3" id="KW-1185">Reference proteome</keyword>
<gene>
    <name evidence="2" type="ORF">LTR25_001677</name>
</gene>
<accession>A0AAV9QLJ3</accession>
<sequence length="463" mass="53178">MASTPIVYSAHRSDHPYPSDLSWDARYLMTYRDDEGVLMPRIVSSQIASFYLGVGWRYRDCIAYVDFPAGSYPEKGYVNPPSLPSPATSFNDSAFAQLPPEIRQEIYNYILHNDWDDWGRERDITVLRSCSGRLHRYQSFLPRRLEGLLLSCKTLHADLLEYLMESTRFKFECGTRQWLKDTPYVWGYESLKLVRCLDMSSHYYLLTRPETHFANLLRVLTTGFPNLQWLRFSSEWETSSVCIPYEETKDKDRPTRHQQEMRTLLLLGAWLALRHKNMDLLTCSPVTTSTNRWNEPTTRVWIEFMDKDLVRSMASVEDQVLDTPKIRRTAWSDLAMLSIQDLTIDRKSESSELMQAHAGFEKLDLEGYTSHFTRGRKWIRSIPVDRLIKICGNIGTTPQPSTGSNTRGTGTGMRSRASATRGRSSSTRGRGSNTRSCGSIRHRRGLATHGRVSGQTHESSGGW</sequence>
<dbReference type="EMBL" id="JAXLQG010000002">
    <property type="protein sequence ID" value="KAK5544062.1"/>
    <property type="molecule type" value="Genomic_DNA"/>
</dbReference>
<feature type="compositionally biased region" description="Polar residues" evidence="1">
    <location>
        <begin position="453"/>
        <end position="463"/>
    </location>
</feature>
<protein>
    <recommendedName>
        <fullName evidence="4">F-box domain-containing protein</fullName>
    </recommendedName>
</protein>
<reference evidence="2 3" key="1">
    <citation type="submission" date="2023-06" db="EMBL/GenBank/DDBJ databases">
        <title>Black Yeasts Isolated from many extreme environments.</title>
        <authorList>
            <person name="Coleine C."/>
            <person name="Stajich J.E."/>
            <person name="Selbmann L."/>
        </authorList>
    </citation>
    <scope>NUCLEOTIDE SEQUENCE [LARGE SCALE GENOMIC DNA]</scope>
    <source>
        <strain evidence="2 3">CCFEE 5887</strain>
    </source>
</reference>
<evidence type="ECO:0008006" key="4">
    <source>
        <dbReference type="Google" id="ProtNLM"/>
    </source>
</evidence>
<dbReference type="Proteomes" id="UP001345827">
    <property type="component" value="Unassembled WGS sequence"/>
</dbReference>